<name>A0A1H4FMM3_ALKAM</name>
<dbReference type="EMBL" id="FNRM01000011">
    <property type="protein sequence ID" value="SEA97752.1"/>
    <property type="molecule type" value="Genomic_DNA"/>
</dbReference>
<dbReference type="Proteomes" id="UP000198773">
    <property type="component" value="Unassembled WGS sequence"/>
</dbReference>
<sequence>MNEQSRLEKLRNLGVRLHELQLVQPVAGKSYTSVALNYLFSRHELTRPCGQSLDVTLRSLADAIVQKHQLKFSRFDSDSIIDYFCRLYRAH</sequence>
<gene>
    <name evidence="1" type="ORF">SAMN04488051_11128</name>
</gene>
<dbReference type="AlphaFoldDB" id="A0A1H4FMM3"/>
<organism evidence="1 2">
    <name type="scientific">Alkalimonas amylolytica</name>
    <dbReference type="NCBI Taxonomy" id="152573"/>
    <lineage>
        <taxon>Bacteria</taxon>
        <taxon>Pseudomonadati</taxon>
        <taxon>Pseudomonadota</taxon>
        <taxon>Gammaproteobacteria</taxon>
        <taxon>Alkalimonas</taxon>
    </lineage>
</organism>
<reference evidence="1 2" key="1">
    <citation type="submission" date="2016-10" db="EMBL/GenBank/DDBJ databases">
        <authorList>
            <person name="de Groot N.N."/>
        </authorList>
    </citation>
    <scope>NUCLEOTIDE SEQUENCE [LARGE SCALE GENOMIC DNA]</scope>
    <source>
        <strain evidence="1 2">CGMCC 1.3430</strain>
    </source>
</reference>
<keyword evidence="2" id="KW-1185">Reference proteome</keyword>
<proteinExistence type="predicted"/>
<dbReference type="RefSeq" id="WP_091344916.1">
    <property type="nucleotide sequence ID" value="NZ_FNRM01000011.1"/>
</dbReference>
<evidence type="ECO:0000313" key="1">
    <source>
        <dbReference type="EMBL" id="SEA97752.1"/>
    </source>
</evidence>
<evidence type="ECO:0000313" key="2">
    <source>
        <dbReference type="Proteomes" id="UP000198773"/>
    </source>
</evidence>
<protein>
    <submittedName>
        <fullName evidence="1">Uncharacterized protein</fullName>
    </submittedName>
</protein>
<dbReference type="STRING" id="152573.SAMN04488051_11128"/>
<accession>A0A1H4FMM3</accession>
<dbReference type="OrthoDB" id="5771062at2"/>